<dbReference type="AlphaFoldDB" id="A0A423PUH5"/>
<sequence>MPAWLNNPGMLLIIAGCIIPLLPYRARMVVLLGAPAAGLAWLWQIPLGTTTQMALLEYTLTPLRVDGLAFTFGVIFHIAAFLAGVYMWHTRSRLEPAAALIYAGSAIGAVLAGDLITLFMFWEVTAIASALLLVIRGLRDAMIVARRYLLVQIGSGLFLMGGAAIHIHATGDVAFTHLGLDAPGGWLILFAFGIKAAFPLLHNWLQDAYPSASPTGTVVLSAFTTKMAIYALARGYAGTELLIPIGAVMTIFPIVYAMLANDLRRVLSYSLNVQLGFMVVAVGIGTELAINGAAAHAVTHILYKALLFMSIGAVLHQTGHVRATELGGLARQMPWTAAFCVIGAASISAFPLMAGFVSKSLILSAVAEEKWAATWVTLTAASAGALLYVGIKIPYFAFFAPNDQIKADPAPRNMQIAMGLTATACIALGLAPGLLYSILPYPVDYQPCTVDHVVTQMQLLAFSGLAFWLAWRAGLYPRPMRAVHLDTDWLYRRVLPALGHVGERLFQTANRRFRAGAGSLADTAMTRLRVRYGATGVLSRTWSTGWMALWVAILLIVYLALYY</sequence>
<dbReference type="Proteomes" id="UP000283993">
    <property type="component" value="Unassembled WGS sequence"/>
</dbReference>
<keyword evidence="2" id="KW-1003">Cell membrane</keyword>
<feature type="domain" description="NADH:quinone oxidoreductase/Mrp antiporter transmembrane" evidence="9">
    <location>
        <begin position="112"/>
        <end position="379"/>
    </location>
</feature>
<feature type="transmembrane region" description="Helical" evidence="8">
    <location>
        <begin position="6"/>
        <end position="22"/>
    </location>
</feature>
<dbReference type="InterPro" id="IPR003918">
    <property type="entry name" value="NADH_UbQ_OxRdtase"/>
</dbReference>
<feature type="transmembrane region" description="Helical" evidence="8">
    <location>
        <begin position="453"/>
        <end position="471"/>
    </location>
</feature>
<feature type="transmembrane region" description="Helical" evidence="8">
    <location>
        <begin position="266"/>
        <end position="285"/>
    </location>
</feature>
<evidence type="ECO:0000256" key="3">
    <source>
        <dbReference type="ARBA" id="ARBA00022692"/>
    </source>
</evidence>
<feature type="transmembrane region" description="Helical" evidence="8">
    <location>
        <begin position="297"/>
        <end position="315"/>
    </location>
</feature>
<dbReference type="NCBIfam" id="NF009310">
    <property type="entry name" value="PRK12668.1"/>
    <property type="match status" value="1"/>
</dbReference>
<protein>
    <submittedName>
        <fullName evidence="10">Cation:proton antiporter</fullName>
    </submittedName>
</protein>
<feature type="transmembrane region" description="Helical" evidence="8">
    <location>
        <begin position="94"/>
        <end position="113"/>
    </location>
</feature>
<keyword evidence="6 8" id="KW-0472">Membrane</keyword>
<evidence type="ECO:0000256" key="1">
    <source>
        <dbReference type="ARBA" id="ARBA00004651"/>
    </source>
</evidence>
<dbReference type="PANTHER" id="PTHR42682">
    <property type="entry name" value="HYDROGENASE-4 COMPONENT F"/>
    <property type="match status" value="1"/>
</dbReference>
<feature type="transmembrane region" description="Helical" evidence="8">
    <location>
        <begin position="241"/>
        <end position="259"/>
    </location>
</feature>
<accession>A0A423PUH5</accession>
<feature type="transmembrane region" description="Helical" evidence="8">
    <location>
        <begin position="217"/>
        <end position="235"/>
    </location>
</feature>
<evidence type="ECO:0000256" key="8">
    <source>
        <dbReference type="SAM" id="Phobius"/>
    </source>
</evidence>
<reference evidence="10 11" key="1">
    <citation type="submission" date="2013-10" db="EMBL/GenBank/DDBJ databases">
        <title>Salinisphaera orenii MK-B5 Genome Sequencing.</title>
        <authorList>
            <person name="Lai Q."/>
            <person name="Li C."/>
            <person name="Shao Z."/>
        </authorList>
    </citation>
    <scope>NUCLEOTIDE SEQUENCE [LARGE SCALE GENOMIC DNA]</scope>
    <source>
        <strain evidence="10 11">MK-B5</strain>
    </source>
</reference>
<evidence type="ECO:0000256" key="6">
    <source>
        <dbReference type="ARBA" id="ARBA00023136"/>
    </source>
</evidence>
<evidence type="ECO:0000259" key="9">
    <source>
        <dbReference type="Pfam" id="PF00361"/>
    </source>
</evidence>
<organism evidence="10 11">
    <name type="scientific">Salinisphaera orenii MK-B5</name>
    <dbReference type="NCBI Taxonomy" id="856730"/>
    <lineage>
        <taxon>Bacteria</taxon>
        <taxon>Pseudomonadati</taxon>
        <taxon>Pseudomonadota</taxon>
        <taxon>Gammaproteobacteria</taxon>
        <taxon>Salinisphaerales</taxon>
        <taxon>Salinisphaeraceae</taxon>
        <taxon>Salinisphaera</taxon>
    </lineage>
</organism>
<dbReference type="Pfam" id="PF00361">
    <property type="entry name" value="Proton_antipo_M"/>
    <property type="match status" value="1"/>
</dbReference>
<dbReference type="InterPro" id="IPR052175">
    <property type="entry name" value="ComplexI-like_HydComp"/>
</dbReference>
<keyword evidence="11" id="KW-1185">Reference proteome</keyword>
<dbReference type="GO" id="GO:0016491">
    <property type="term" value="F:oxidoreductase activity"/>
    <property type="evidence" value="ECO:0007669"/>
    <property type="project" value="UniProtKB-KW"/>
</dbReference>
<feature type="transmembrane region" description="Helical" evidence="8">
    <location>
        <begin position="537"/>
        <end position="561"/>
    </location>
</feature>
<dbReference type="EMBL" id="AYKH01000005">
    <property type="protein sequence ID" value="ROO29243.1"/>
    <property type="molecule type" value="Genomic_DNA"/>
</dbReference>
<feature type="transmembrane region" description="Helical" evidence="8">
    <location>
        <begin position="335"/>
        <end position="357"/>
    </location>
</feature>
<comment type="caution">
    <text evidence="10">The sequence shown here is derived from an EMBL/GenBank/DDBJ whole genome shotgun (WGS) entry which is preliminary data.</text>
</comment>
<dbReference type="GO" id="GO:0005886">
    <property type="term" value="C:plasma membrane"/>
    <property type="evidence" value="ECO:0007669"/>
    <property type="project" value="UniProtKB-SubCell"/>
</dbReference>
<dbReference type="PRINTS" id="PR01437">
    <property type="entry name" value="NUOXDRDTASE4"/>
</dbReference>
<name>A0A423PUH5_9GAMM</name>
<feature type="transmembrane region" description="Helical" evidence="8">
    <location>
        <begin position="67"/>
        <end position="87"/>
    </location>
</feature>
<evidence type="ECO:0000256" key="7">
    <source>
        <dbReference type="RuleBase" id="RU000320"/>
    </source>
</evidence>
<feature type="transmembrane region" description="Helical" evidence="8">
    <location>
        <begin position="148"/>
        <end position="167"/>
    </location>
</feature>
<feature type="transmembrane region" description="Helical" evidence="8">
    <location>
        <begin position="372"/>
        <end position="395"/>
    </location>
</feature>
<keyword evidence="5" id="KW-0560">Oxidoreductase</keyword>
<feature type="transmembrane region" description="Helical" evidence="8">
    <location>
        <begin position="187"/>
        <end position="205"/>
    </location>
</feature>
<dbReference type="RefSeq" id="WP_245965388.1">
    <property type="nucleotide sequence ID" value="NZ_AYKH01000005.1"/>
</dbReference>
<evidence type="ECO:0000256" key="4">
    <source>
        <dbReference type="ARBA" id="ARBA00022989"/>
    </source>
</evidence>
<dbReference type="GO" id="GO:0008137">
    <property type="term" value="F:NADH dehydrogenase (ubiquinone) activity"/>
    <property type="evidence" value="ECO:0007669"/>
    <property type="project" value="InterPro"/>
</dbReference>
<gene>
    <name evidence="10" type="ORF">SAOR_04135</name>
</gene>
<dbReference type="InterPro" id="IPR001750">
    <property type="entry name" value="ND/Mrp_TM"/>
</dbReference>
<evidence type="ECO:0000313" key="10">
    <source>
        <dbReference type="EMBL" id="ROO29243.1"/>
    </source>
</evidence>
<evidence type="ECO:0000256" key="2">
    <source>
        <dbReference type="ARBA" id="ARBA00022475"/>
    </source>
</evidence>
<evidence type="ECO:0000313" key="11">
    <source>
        <dbReference type="Proteomes" id="UP000283993"/>
    </source>
</evidence>
<proteinExistence type="predicted"/>
<comment type="subcellular location">
    <subcellularLocation>
        <location evidence="1">Cell membrane</location>
        <topology evidence="1">Multi-pass membrane protein</topology>
    </subcellularLocation>
    <subcellularLocation>
        <location evidence="7">Membrane</location>
        <topology evidence="7">Multi-pass membrane protein</topology>
    </subcellularLocation>
</comment>
<feature type="transmembrane region" description="Helical" evidence="8">
    <location>
        <begin position="29"/>
        <end position="47"/>
    </location>
</feature>
<feature type="transmembrane region" description="Helical" evidence="8">
    <location>
        <begin position="416"/>
        <end position="441"/>
    </location>
</feature>
<dbReference type="GO" id="GO:0042773">
    <property type="term" value="P:ATP synthesis coupled electron transport"/>
    <property type="evidence" value="ECO:0007669"/>
    <property type="project" value="InterPro"/>
</dbReference>
<keyword evidence="3 7" id="KW-0812">Transmembrane</keyword>
<keyword evidence="4 8" id="KW-1133">Transmembrane helix</keyword>
<feature type="transmembrane region" description="Helical" evidence="8">
    <location>
        <begin position="119"/>
        <end position="136"/>
    </location>
</feature>
<evidence type="ECO:0000256" key="5">
    <source>
        <dbReference type="ARBA" id="ARBA00023002"/>
    </source>
</evidence>
<dbReference type="PANTHER" id="PTHR42682:SF4">
    <property type="entry name" value="NADH-UBIQUINONE_PLASTOQUINONE"/>
    <property type="match status" value="1"/>
</dbReference>